<dbReference type="EMBL" id="CAMKVN010026625">
    <property type="protein sequence ID" value="CAI2201123.1"/>
    <property type="molecule type" value="Genomic_DNA"/>
</dbReference>
<feature type="non-terminal residue" evidence="2">
    <location>
        <position position="162"/>
    </location>
</feature>
<dbReference type="Proteomes" id="UP001153678">
    <property type="component" value="Unassembled WGS sequence"/>
</dbReference>
<dbReference type="AlphaFoldDB" id="A0A9W4X178"/>
<comment type="caution">
    <text evidence="2">The sequence shown here is derived from an EMBL/GenBank/DDBJ whole genome shotgun (WGS) entry which is preliminary data.</text>
</comment>
<accession>A0A9W4X178</accession>
<gene>
    <name evidence="2" type="ORF">FWILDA_LOCUS19908</name>
</gene>
<evidence type="ECO:0000313" key="2">
    <source>
        <dbReference type="EMBL" id="CAI2201123.1"/>
    </source>
</evidence>
<keyword evidence="3" id="KW-1185">Reference proteome</keyword>
<sequence length="162" mass="18296">CFKRPFNPSIKPLTPIPKSTTKAMDKDQLKVFIDSITKGFKDVAKELKSSSSGGSTGHGSAPKESNIIPVKPFFGNDDEDPGDWIRSFEIAAEANNWTNERKLKIVPGYLQGLAAYWFEENTDNITRWNATGYADSSFVSCFLKKFSTEEKQNMWHHQLNEL</sequence>
<protein>
    <submittedName>
        <fullName evidence="2">19656_t:CDS:1</fullName>
    </submittedName>
</protein>
<evidence type="ECO:0000256" key="1">
    <source>
        <dbReference type="SAM" id="MobiDB-lite"/>
    </source>
</evidence>
<reference evidence="2" key="1">
    <citation type="submission" date="2022-08" db="EMBL/GenBank/DDBJ databases">
        <authorList>
            <person name="Kallberg Y."/>
            <person name="Tangrot J."/>
            <person name="Rosling A."/>
        </authorList>
    </citation>
    <scope>NUCLEOTIDE SEQUENCE</scope>
    <source>
        <strain evidence="2">Wild A</strain>
    </source>
</reference>
<organism evidence="2 3">
    <name type="scientific">Funneliformis geosporum</name>
    <dbReference type="NCBI Taxonomy" id="1117311"/>
    <lineage>
        <taxon>Eukaryota</taxon>
        <taxon>Fungi</taxon>
        <taxon>Fungi incertae sedis</taxon>
        <taxon>Mucoromycota</taxon>
        <taxon>Glomeromycotina</taxon>
        <taxon>Glomeromycetes</taxon>
        <taxon>Glomerales</taxon>
        <taxon>Glomeraceae</taxon>
        <taxon>Funneliformis</taxon>
    </lineage>
</organism>
<feature type="non-terminal residue" evidence="2">
    <location>
        <position position="1"/>
    </location>
</feature>
<dbReference type="OrthoDB" id="2447046at2759"/>
<name>A0A9W4X178_9GLOM</name>
<evidence type="ECO:0000313" key="3">
    <source>
        <dbReference type="Proteomes" id="UP001153678"/>
    </source>
</evidence>
<feature type="region of interest" description="Disordered" evidence="1">
    <location>
        <begin position="47"/>
        <end position="77"/>
    </location>
</feature>
<proteinExistence type="predicted"/>